<dbReference type="PRINTS" id="PR00080">
    <property type="entry name" value="SDRFAMILY"/>
</dbReference>
<dbReference type="RefSeq" id="WP_130341923.1">
    <property type="nucleotide sequence ID" value="NZ_SGWQ01000001.1"/>
</dbReference>
<evidence type="ECO:0000256" key="4">
    <source>
        <dbReference type="RuleBase" id="RU000363"/>
    </source>
</evidence>
<dbReference type="CDD" id="cd05324">
    <property type="entry name" value="carb_red_PTCR-like_SDR_c"/>
    <property type="match status" value="1"/>
</dbReference>
<dbReference type="AlphaFoldDB" id="A0A4Q7L3N5"/>
<evidence type="ECO:0000256" key="2">
    <source>
        <dbReference type="ARBA" id="ARBA00022857"/>
    </source>
</evidence>
<dbReference type="Gene3D" id="3.40.50.720">
    <property type="entry name" value="NAD(P)-binding Rossmann-like Domain"/>
    <property type="match status" value="1"/>
</dbReference>
<dbReference type="InterPro" id="IPR002347">
    <property type="entry name" value="SDR_fam"/>
</dbReference>
<evidence type="ECO:0000256" key="1">
    <source>
        <dbReference type="ARBA" id="ARBA00006484"/>
    </source>
</evidence>
<evidence type="ECO:0000256" key="3">
    <source>
        <dbReference type="ARBA" id="ARBA00023002"/>
    </source>
</evidence>
<dbReference type="OrthoDB" id="9781117at2"/>
<dbReference type="Pfam" id="PF00106">
    <property type="entry name" value="adh_short"/>
    <property type="match status" value="1"/>
</dbReference>
<evidence type="ECO:0000313" key="6">
    <source>
        <dbReference type="Proteomes" id="UP000294257"/>
    </source>
</evidence>
<sequence length="226" mass="23451">MTTNTIALVTGANKGIGAEIASALTSRGMTVLGTARTPRNGEIQLDVTDQDSVDAAAKLVEERHGRLDVLINNAGIAEGWGVPIDTTDLDVVRKVFDTNVFGVARVTNAMIPLLRRSSAPRIVNMSSSVGSLAGAMDGELAQLPASGAYVPSKTALNSLTVQYAKHLRGDGVLVNAACPGYCATDLNGHRGHRTPAQGAEIAVRLATLADDGPTGGFFDDDGPVSW</sequence>
<dbReference type="PANTHER" id="PTHR43490:SF99">
    <property type="entry name" value="SHORT-CHAIN DEHYDROGENASE_REDUCTASE"/>
    <property type="match status" value="1"/>
</dbReference>
<organism evidence="5 6">
    <name type="scientific">Herbihabitans rhizosphaerae</name>
    <dbReference type="NCBI Taxonomy" id="1872711"/>
    <lineage>
        <taxon>Bacteria</taxon>
        <taxon>Bacillati</taxon>
        <taxon>Actinomycetota</taxon>
        <taxon>Actinomycetes</taxon>
        <taxon>Pseudonocardiales</taxon>
        <taxon>Pseudonocardiaceae</taxon>
        <taxon>Herbihabitans</taxon>
    </lineage>
</organism>
<accession>A0A4Q7L3N5</accession>
<dbReference type="InterPro" id="IPR045313">
    <property type="entry name" value="CBR1-like"/>
</dbReference>
<proteinExistence type="inferred from homology"/>
<dbReference type="PANTHER" id="PTHR43490">
    <property type="entry name" value="(+)-NEOMENTHOL DEHYDROGENASE"/>
    <property type="match status" value="1"/>
</dbReference>
<name>A0A4Q7L3N5_9PSEU</name>
<keyword evidence="3" id="KW-0560">Oxidoreductase</keyword>
<keyword evidence="6" id="KW-1185">Reference proteome</keyword>
<gene>
    <name evidence="5" type="ORF">EV193_10184</name>
</gene>
<evidence type="ECO:0000313" key="5">
    <source>
        <dbReference type="EMBL" id="RZS44209.1"/>
    </source>
</evidence>
<dbReference type="GO" id="GO:0016616">
    <property type="term" value="F:oxidoreductase activity, acting on the CH-OH group of donors, NAD or NADP as acceptor"/>
    <property type="evidence" value="ECO:0007669"/>
    <property type="project" value="InterPro"/>
</dbReference>
<dbReference type="PRINTS" id="PR00081">
    <property type="entry name" value="GDHRDH"/>
</dbReference>
<comment type="similarity">
    <text evidence="1 4">Belongs to the short-chain dehydrogenases/reductases (SDR) family.</text>
</comment>
<dbReference type="InterPro" id="IPR036291">
    <property type="entry name" value="NAD(P)-bd_dom_sf"/>
</dbReference>
<dbReference type="SUPFAM" id="SSF51735">
    <property type="entry name" value="NAD(P)-binding Rossmann-fold domains"/>
    <property type="match status" value="1"/>
</dbReference>
<comment type="caution">
    <text evidence="5">The sequence shown here is derived from an EMBL/GenBank/DDBJ whole genome shotgun (WGS) entry which is preliminary data.</text>
</comment>
<protein>
    <submittedName>
        <fullName evidence="5">NAD(P)-dependent dehydrogenase (Short-subunit alcohol dehydrogenase family)</fullName>
    </submittedName>
</protein>
<dbReference type="Proteomes" id="UP000294257">
    <property type="component" value="Unassembled WGS sequence"/>
</dbReference>
<dbReference type="EMBL" id="SGWQ01000001">
    <property type="protein sequence ID" value="RZS44209.1"/>
    <property type="molecule type" value="Genomic_DNA"/>
</dbReference>
<reference evidence="5 6" key="1">
    <citation type="submission" date="2019-02" db="EMBL/GenBank/DDBJ databases">
        <title>Genomic Encyclopedia of Type Strains, Phase IV (KMG-IV): sequencing the most valuable type-strain genomes for metagenomic binning, comparative biology and taxonomic classification.</title>
        <authorList>
            <person name="Goeker M."/>
        </authorList>
    </citation>
    <scope>NUCLEOTIDE SEQUENCE [LARGE SCALE GENOMIC DNA]</scope>
    <source>
        <strain evidence="5 6">DSM 101727</strain>
    </source>
</reference>
<keyword evidence="2" id="KW-0521">NADP</keyword>